<organism evidence="1 2">
    <name type="scientific">Rickettsia rickettsii (strain Sheila Smith)</name>
    <dbReference type="NCBI Taxonomy" id="392021"/>
    <lineage>
        <taxon>Bacteria</taxon>
        <taxon>Pseudomonadati</taxon>
        <taxon>Pseudomonadota</taxon>
        <taxon>Alphaproteobacteria</taxon>
        <taxon>Rickettsiales</taxon>
        <taxon>Rickettsiaceae</taxon>
        <taxon>Rickettsieae</taxon>
        <taxon>Rickettsia</taxon>
        <taxon>spotted fever group</taxon>
    </lineage>
</organism>
<accession>A0A0H3ATR2</accession>
<dbReference type="Proteomes" id="UP000006832">
    <property type="component" value="Chromosome"/>
</dbReference>
<sequence>MKFKIPTEIEIKPFTEEETALDSLKANILNALTAVNYSLIPAGKTPEAKE</sequence>
<dbReference type="AlphaFoldDB" id="A0A0H3ATR2"/>
<dbReference type="KEGG" id="rri:A1G_01420"/>
<evidence type="ECO:0000313" key="1">
    <source>
        <dbReference type="EMBL" id="ABV75864.1"/>
    </source>
</evidence>
<protein>
    <submittedName>
        <fullName evidence="1">Uncharacterized protein</fullName>
    </submittedName>
</protein>
<proteinExistence type="predicted"/>
<dbReference type="RefSeq" id="WP_012150469.1">
    <property type="nucleotide sequence ID" value="NC_009882.1"/>
</dbReference>
<dbReference type="GeneID" id="79938044"/>
<evidence type="ECO:0000313" key="2">
    <source>
        <dbReference type="Proteomes" id="UP000006832"/>
    </source>
</evidence>
<dbReference type="EMBL" id="CP000848">
    <property type="protein sequence ID" value="ABV75864.1"/>
    <property type="molecule type" value="Genomic_DNA"/>
</dbReference>
<dbReference type="HOGENOM" id="CLU_208587_0_0_5"/>
<reference evidence="2" key="1">
    <citation type="submission" date="2007-09" db="EMBL/GenBank/DDBJ databases">
        <title>Complete genome sequence of Rickettsia rickettsii.</title>
        <authorList>
            <person name="Madan A."/>
            <person name="Fahey J."/>
            <person name="Helton E."/>
            <person name="Ketteman M."/>
            <person name="Madan A."/>
            <person name="Rodrigues S."/>
            <person name="Sanchez A."/>
            <person name="Dasch G."/>
            <person name="Eremeeva M."/>
        </authorList>
    </citation>
    <scope>NUCLEOTIDE SEQUENCE [LARGE SCALE GENOMIC DNA]</scope>
    <source>
        <strain evidence="2">Sheila Smith</strain>
    </source>
</reference>
<name>A0A0H3ATR2_RICRS</name>
<gene>
    <name evidence="1" type="ordered locus">A1G_01420</name>
</gene>